<evidence type="ECO:0000313" key="1">
    <source>
        <dbReference type="EMBL" id="MBA8932106.1"/>
    </source>
</evidence>
<dbReference type="RefSeq" id="WP_318296997.1">
    <property type="nucleotide sequence ID" value="NZ_BAAABQ010000083.1"/>
</dbReference>
<dbReference type="Gene3D" id="3.40.50.150">
    <property type="entry name" value="Vaccinia Virus protein VP39"/>
    <property type="match status" value="1"/>
</dbReference>
<organism evidence="1 2">
    <name type="scientific">Kutzneria viridogrisea</name>
    <dbReference type="NCBI Taxonomy" id="47990"/>
    <lineage>
        <taxon>Bacteria</taxon>
        <taxon>Bacillati</taxon>
        <taxon>Actinomycetota</taxon>
        <taxon>Actinomycetes</taxon>
        <taxon>Pseudonocardiales</taxon>
        <taxon>Pseudonocardiaceae</taxon>
        <taxon>Kutzneria</taxon>
    </lineage>
</organism>
<keyword evidence="2" id="KW-1185">Reference proteome</keyword>
<protein>
    <submittedName>
        <fullName evidence="1">Protein-L-isoaspartate O-methyltransferase</fullName>
    </submittedName>
</protein>
<dbReference type="InterPro" id="IPR029063">
    <property type="entry name" value="SAM-dependent_MTases_sf"/>
</dbReference>
<dbReference type="SUPFAM" id="SSF53335">
    <property type="entry name" value="S-adenosyl-L-methionine-dependent methyltransferases"/>
    <property type="match status" value="1"/>
</dbReference>
<name>A0ABR6BZN7_9PSEU</name>
<dbReference type="EMBL" id="JACJID010000011">
    <property type="protein sequence ID" value="MBA8932106.1"/>
    <property type="molecule type" value="Genomic_DNA"/>
</dbReference>
<evidence type="ECO:0000313" key="2">
    <source>
        <dbReference type="Proteomes" id="UP000517916"/>
    </source>
</evidence>
<comment type="caution">
    <text evidence="1">The sequence shown here is derived from an EMBL/GenBank/DDBJ whole genome shotgun (WGS) entry which is preliminary data.</text>
</comment>
<proteinExistence type="predicted"/>
<reference evidence="1 2" key="1">
    <citation type="submission" date="2020-08" db="EMBL/GenBank/DDBJ databases">
        <title>Genomic Encyclopedia of Archaeal and Bacterial Type Strains, Phase II (KMG-II): from individual species to whole genera.</title>
        <authorList>
            <person name="Goeker M."/>
        </authorList>
    </citation>
    <scope>NUCLEOTIDE SEQUENCE [LARGE SCALE GENOMIC DNA]</scope>
    <source>
        <strain evidence="1 2">DSM 43850</strain>
    </source>
</reference>
<sequence length="69" mass="7070">MTASDQAERRAWAGRADAYAYATSFAALCAHTVPALLDAAGVREGVRVLDAGTGTGITAVLKLHQAGLL</sequence>
<dbReference type="Proteomes" id="UP000517916">
    <property type="component" value="Unassembled WGS sequence"/>
</dbReference>
<gene>
    <name evidence="1" type="ORF">BC739_009365</name>
</gene>
<accession>A0ABR6BZN7</accession>